<comment type="similarity">
    <text evidence="2">Belongs to the nucleobase:cation symporter-2 (NCS2) (TC 2.A.40) family.</text>
</comment>
<keyword evidence="3 6" id="KW-0812">Transmembrane</keyword>
<dbReference type="PANTHER" id="PTHR11119">
    <property type="entry name" value="XANTHINE-URACIL / VITAMIN C PERMEASE FAMILY MEMBER"/>
    <property type="match status" value="1"/>
</dbReference>
<dbReference type="NCBIfam" id="NF037981">
    <property type="entry name" value="NCS2_1"/>
    <property type="match status" value="1"/>
</dbReference>
<dbReference type="GO" id="GO:0022857">
    <property type="term" value="F:transmembrane transporter activity"/>
    <property type="evidence" value="ECO:0007669"/>
    <property type="project" value="InterPro"/>
</dbReference>
<evidence type="ECO:0000256" key="5">
    <source>
        <dbReference type="ARBA" id="ARBA00023136"/>
    </source>
</evidence>
<gene>
    <name evidence="7" type="ORF">SAY87_017757</name>
</gene>
<feature type="transmembrane region" description="Helical" evidence="6">
    <location>
        <begin position="284"/>
        <end position="305"/>
    </location>
</feature>
<dbReference type="EMBL" id="JAXIOK010000002">
    <property type="protein sequence ID" value="KAK4777570.1"/>
    <property type="molecule type" value="Genomic_DNA"/>
</dbReference>
<evidence type="ECO:0000256" key="3">
    <source>
        <dbReference type="ARBA" id="ARBA00022692"/>
    </source>
</evidence>
<feature type="transmembrane region" description="Helical" evidence="6">
    <location>
        <begin position="40"/>
        <end position="60"/>
    </location>
</feature>
<comment type="caution">
    <text evidence="7">The sequence shown here is derived from an EMBL/GenBank/DDBJ whole genome shotgun (WGS) entry which is preliminary data.</text>
</comment>
<evidence type="ECO:0000313" key="7">
    <source>
        <dbReference type="EMBL" id="KAK4777570.1"/>
    </source>
</evidence>
<dbReference type="InterPro" id="IPR006043">
    <property type="entry name" value="NCS2"/>
</dbReference>
<dbReference type="GO" id="GO:0016020">
    <property type="term" value="C:membrane"/>
    <property type="evidence" value="ECO:0007669"/>
    <property type="project" value="UniProtKB-SubCell"/>
</dbReference>
<evidence type="ECO:0000256" key="4">
    <source>
        <dbReference type="ARBA" id="ARBA00022989"/>
    </source>
</evidence>
<evidence type="ECO:0008006" key="9">
    <source>
        <dbReference type="Google" id="ProtNLM"/>
    </source>
</evidence>
<proteinExistence type="inferred from homology"/>
<organism evidence="7 8">
    <name type="scientific">Trapa incisa</name>
    <dbReference type="NCBI Taxonomy" id="236973"/>
    <lineage>
        <taxon>Eukaryota</taxon>
        <taxon>Viridiplantae</taxon>
        <taxon>Streptophyta</taxon>
        <taxon>Embryophyta</taxon>
        <taxon>Tracheophyta</taxon>
        <taxon>Spermatophyta</taxon>
        <taxon>Magnoliopsida</taxon>
        <taxon>eudicotyledons</taxon>
        <taxon>Gunneridae</taxon>
        <taxon>Pentapetalae</taxon>
        <taxon>rosids</taxon>
        <taxon>malvids</taxon>
        <taxon>Myrtales</taxon>
        <taxon>Lythraceae</taxon>
        <taxon>Trapa</taxon>
    </lineage>
</organism>
<keyword evidence="8" id="KW-1185">Reference proteome</keyword>
<protein>
    <recommendedName>
        <fullName evidence="9">Nucleobase-ascorbate transporter 4</fullName>
    </recommendedName>
</protein>
<sequence>MAPAPKAEDFNPHPVKDQLPGVDFCLSSPPPWPEAVVMGFQHYLVMLGTVVIIPTLLVPLMGGGTVEKAEMINTLLFVSGLNTLNQCWFGTRLPVVIGPSYTYLILAISIALSNRYDDYIYPRERFKHSMRWMQGALIVASFFQMIMGFVGFWRIFARFLSPLSAVPFVTLVGLGLYANGFPNVARCIEIGLPELIILVIISQHVPHFMRSRRAVFERYAVLVSVMMVWAFAAILTVSGTYDRRPPKTQFSCRVDRSGLLRAAPWIRFPVPFHYGSPKFNAGDVFAYMAAALVALIESSATFIAASRFASATPLPPSVLSRGAGWLGLSTFNSGIFGTAVGSTALVENVGLLGLTRVGSRRVIEISAGFMLFFSVLGKFGAILASIPIPIFAAVYCVLYAYVAAAGLGFLQFCNLNSFRTKFIIGFSLFMGLSIPQYFNQYLFTSGYGPVHTHSRAFNNIVQVIFTSAATVALLVGFLLDRTHSVGHEHVRKDSGRHWWSKFRTFDGDSRSQEFYSLPYNLNRFFPSY</sequence>
<evidence type="ECO:0000256" key="6">
    <source>
        <dbReference type="SAM" id="Phobius"/>
    </source>
</evidence>
<feature type="transmembrane region" description="Helical" evidence="6">
    <location>
        <begin position="392"/>
        <end position="410"/>
    </location>
</feature>
<feature type="transmembrane region" description="Helical" evidence="6">
    <location>
        <begin position="367"/>
        <end position="386"/>
    </location>
</feature>
<evidence type="ECO:0000256" key="2">
    <source>
        <dbReference type="ARBA" id="ARBA00008821"/>
    </source>
</evidence>
<reference evidence="7 8" key="1">
    <citation type="journal article" date="2023" name="Hortic Res">
        <title>Pangenome of water caltrop reveals structural variations and asymmetric subgenome divergence after allopolyploidization.</title>
        <authorList>
            <person name="Zhang X."/>
            <person name="Chen Y."/>
            <person name="Wang L."/>
            <person name="Yuan Y."/>
            <person name="Fang M."/>
            <person name="Shi L."/>
            <person name="Lu R."/>
            <person name="Comes H.P."/>
            <person name="Ma Y."/>
            <person name="Chen Y."/>
            <person name="Huang G."/>
            <person name="Zhou Y."/>
            <person name="Zheng Z."/>
            <person name="Qiu Y."/>
        </authorList>
    </citation>
    <scope>NUCLEOTIDE SEQUENCE [LARGE SCALE GENOMIC DNA]</scope>
    <source>
        <tissue evidence="7">Roots</tissue>
    </source>
</reference>
<keyword evidence="5 6" id="KW-0472">Membrane</keyword>
<name>A0AAN7L2Y4_9MYRT</name>
<feature type="transmembrane region" description="Helical" evidence="6">
    <location>
        <begin position="221"/>
        <end position="241"/>
    </location>
</feature>
<comment type="subcellular location">
    <subcellularLocation>
        <location evidence="1">Membrane</location>
        <topology evidence="1">Multi-pass membrane protein</topology>
    </subcellularLocation>
</comment>
<dbReference type="Pfam" id="PF00860">
    <property type="entry name" value="Xan_ur_permease"/>
    <property type="match status" value="1"/>
</dbReference>
<evidence type="ECO:0000256" key="1">
    <source>
        <dbReference type="ARBA" id="ARBA00004141"/>
    </source>
</evidence>
<evidence type="ECO:0000313" key="8">
    <source>
        <dbReference type="Proteomes" id="UP001345219"/>
    </source>
</evidence>
<feature type="transmembrane region" description="Helical" evidence="6">
    <location>
        <begin position="159"/>
        <end position="178"/>
    </location>
</feature>
<keyword evidence="4 6" id="KW-1133">Transmembrane helix</keyword>
<feature type="transmembrane region" description="Helical" evidence="6">
    <location>
        <begin position="135"/>
        <end position="153"/>
    </location>
</feature>
<dbReference type="AlphaFoldDB" id="A0AAN7L2Y4"/>
<feature type="transmembrane region" description="Helical" evidence="6">
    <location>
        <begin position="422"/>
        <end position="439"/>
    </location>
</feature>
<feature type="transmembrane region" description="Helical" evidence="6">
    <location>
        <begin position="459"/>
        <end position="479"/>
    </location>
</feature>
<dbReference type="Proteomes" id="UP001345219">
    <property type="component" value="Chromosome 14"/>
</dbReference>
<accession>A0AAN7L2Y4</accession>
<feature type="transmembrane region" description="Helical" evidence="6">
    <location>
        <begin position="97"/>
        <end position="114"/>
    </location>
</feature>